<dbReference type="RefSeq" id="WP_099311624.1">
    <property type="nucleotide sequence ID" value="NZ_CP032101.1"/>
</dbReference>
<reference evidence="2" key="2">
    <citation type="submission" date="2017-09" db="EMBL/GenBank/DDBJ databases">
        <authorList>
            <person name="Perez-Cataluna A."/>
            <person name="Figueras M.J."/>
            <person name="Salas-Masso N."/>
        </authorList>
    </citation>
    <scope>NUCLEOTIDE SEQUENCE</scope>
    <source>
        <strain evidence="2">CECT 7727</strain>
    </source>
</reference>
<keyword evidence="3" id="KW-1185">Reference proteome</keyword>
<evidence type="ECO:0000313" key="2">
    <source>
        <dbReference type="EMBL" id="PHO14804.1"/>
    </source>
</evidence>
<name>A0A347TJM2_9BACT</name>
<dbReference type="EMBL" id="NXAO01000047">
    <property type="protein sequence ID" value="PHO14804.1"/>
    <property type="molecule type" value="Genomic_DNA"/>
</dbReference>
<sequence>MEFIPHTQTELKNMNIKEDEIYTIQYQERDYYNAESRVELGKGKAVISDNEIVFIIHDSMGMDKFIKEARIIK</sequence>
<dbReference type="KEGG" id="amar:AMRN_1049"/>
<dbReference type="AlphaFoldDB" id="A0A347TJM2"/>
<protein>
    <submittedName>
        <fullName evidence="1">Uncharacterized protein</fullName>
    </submittedName>
</protein>
<evidence type="ECO:0000313" key="1">
    <source>
        <dbReference type="EMBL" id="AXX86800.1"/>
    </source>
</evidence>
<dbReference type="Proteomes" id="UP000264693">
    <property type="component" value="Chromosome"/>
</dbReference>
<evidence type="ECO:0000313" key="3">
    <source>
        <dbReference type="Proteomes" id="UP000224740"/>
    </source>
</evidence>
<accession>A0A347TJM2</accession>
<dbReference type="EMBL" id="CP032101">
    <property type="protein sequence ID" value="AXX86800.1"/>
    <property type="molecule type" value="Genomic_DNA"/>
</dbReference>
<reference evidence="3" key="1">
    <citation type="submission" date="2017-09" db="EMBL/GenBank/DDBJ databases">
        <title>Arcobacter canalis sp. nov., a new species isolated from a water canal contaminated with urban sewage.</title>
        <authorList>
            <person name="Perez-Cataluna A."/>
            <person name="Salas-Masso N."/>
            <person name="Figueras M.J."/>
        </authorList>
    </citation>
    <scope>NUCLEOTIDE SEQUENCE [LARGE SCALE GENOMIC DNA]</scope>
    <source>
        <strain evidence="3">CECT 7727</strain>
    </source>
</reference>
<gene>
    <name evidence="1" type="ORF">AMRN_1049</name>
    <name evidence="2" type="ORF">CPH92_10260</name>
</gene>
<reference evidence="1 4" key="3">
    <citation type="submission" date="2018-08" db="EMBL/GenBank/DDBJ databases">
        <title>Complete genome of the Arcobacter marinus type strain JCM 15502.</title>
        <authorList>
            <person name="Miller W.G."/>
            <person name="Yee E."/>
            <person name="Huynh S."/>
            <person name="Parker C.T."/>
        </authorList>
    </citation>
    <scope>NUCLEOTIDE SEQUENCE [LARGE SCALE GENOMIC DNA]</scope>
    <source>
        <strain evidence="1 4">JCM 15502</strain>
    </source>
</reference>
<organism evidence="1 4">
    <name type="scientific">Malaciobacter marinus</name>
    <dbReference type="NCBI Taxonomy" id="505249"/>
    <lineage>
        <taxon>Bacteria</taxon>
        <taxon>Pseudomonadati</taxon>
        <taxon>Campylobacterota</taxon>
        <taxon>Epsilonproteobacteria</taxon>
        <taxon>Campylobacterales</taxon>
        <taxon>Arcobacteraceae</taxon>
        <taxon>Malaciobacter</taxon>
    </lineage>
</organism>
<evidence type="ECO:0000313" key="4">
    <source>
        <dbReference type="Proteomes" id="UP000264693"/>
    </source>
</evidence>
<dbReference type="Proteomes" id="UP000224740">
    <property type="component" value="Unassembled WGS sequence"/>
</dbReference>
<proteinExistence type="predicted"/>